<evidence type="ECO:0000313" key="1">
    <source>
        <dbReference type="EMBL" id="SAL82503.1"/>
    </source>
</evidence>
<organism evidence="1 2">
    <name type="scientific">Caballeronia choica</name>
    <dbReference type="NCBI Taxonomy" id="326476"/>
    <lineage>
        <taxon>Bacteria</taxon>
        <taxon>Pseudomonadati</taxon>
        <taxon>Pseudomonadota</taxon>
        <taxon>Betaproteobacteria</taxon>
        <taxon>Burkholderiales</taxon>
        <taxon>Burkholderiaceae</taxon>
        <taxon>Caballeronia</taxon>
    </lineage>
</organism>
<proteinExistence type="predicted"/>
<dbReference type="EMBL" id="FCON02000121">
    <property type="protein sequence ID" value="SAL82503.1"/>
    <property type="molecule type" value="Genomic_DNA"/>
</dbReference>
<dbReference type="Proteomes" id="UP000054770">
    <property type="component" value="Unassembled WGS sequence"/>
</dbReference>
<sequence>MDLEKEMLRLRAATDDWAKALLVRRQERLIQELERGGPCTPAALALLTTLHDAHTAMQDYRRHLLEATERIVSR</sequence>
<comment type="caution">
    <text evidence="1">The sequence shown here is derived from an EMBL/GenBank/DDBJ whole genome shotgun (WGS) entry which is preliminary data.</text>
</comment>
<reference evidence="1" key="1">
    <citation type="submission" date="2016-01" db="EMBL/GenBank/DDBJ databases">
        <authorList>
            <person name="Peeters C."/>
        </authorList>
    </citation>
    <scope>NUCLEOTIDE SEQUENCE [LARGE SCALE GENOMIC DNA]</scope>
    <source>
        <strain evidence="1">LMG 22940</strain>
    </source>
</reference>
<accession>A0A158KP50</accession>
<protein>
    <submittedName>
        <fullName evidence="1">Uncharacterized protein</fullName>
    </submittedName>
</protein>
<evidence type="ECO:0000313" key="2">
    <source>
        <dbReference type="Proteomes" id="UP000054770"/>
    </source>
</evidence>
<gene>
    <name evidence="1" type="ORF">AWB68_06544</name>
</gene>
<name>A0A158KP50_9BURK</name>
<keyword evidence="2" id="KW-1185">Reference proteome</keyword>
<dbReference type="AlphaFoldDB" id="A0A158KP50"/>